<feature type="chain" id="PRO_5043719916" evidence="8">
    <location>
        <begin position="18"/>
        <end position="208"/>
    </location>
</feature>
<evidence type="ECO:0000256" key="1">
    <source>
        <dbReference type="ARBA" id="ARBA00004167"/>
    </source>
</evidence>
<accession>A0AAV6NN09</accession>
<evidence type="ECO:0000256" key="4">
    <source>
        <dbReference type="ARBA" id="ARBA00022968"/>
    </source>
</evidence>
<evidence type="ECO:0000259" key="9">
    <source>
        <dbReference type="Pfam" id="PF13839"/>
    </source>
</evidence>
<evidence type="ECO:0000256" key="8">
    <source>
        <dbReference type="SAM" id="SignalP"/>
    </source>
</evidence>
<dbReference type="Pfam" id="PF14416">
    <property type="entry name" value="PMR5N"/>
    <property type="match status" value="1"/>
</dbReference>
<dbReference type="GO" id="GO:0016413">
    <property type="term" value="F:O-acetyltransferase activity"/>
    <property type="evidence" value="ECO:0007669"/>
    <property type="project" value="InterPro"/>
</dbReference>
<keyword evidence="6" id="KW-0472">Membrane</keyword>
<dbReference type="InterPro" id="IPR026057">
    <property type="entry name" value="TBL_C"/>
</dbReference>
<comment type="caution">
    <text evidence="11">The sequence shown here is derived from an EMBL/GenBank/DDBJ whole genome shotgun (WGS) entry which is preliminary data.</text>
</comment>
<sequence>MGFFHCVLHLFLSFVSTEEEEEEVNAVNETPCDYTDGQWVPDKLGPLYNGSTCGTIKDAQNCIIHGRSDLGYLYWRWKPHKCSLPRFDPSKFFHFMSNKHIAFIGDSMARNQLESLLCILASVSTPELVYTSGEDNKFRRWNFPSHNLTVSVYWSPFLVDGIEKSNFAYPHSKKEEEEVVMPVIHETPCAHTPTSQMESPDQALGTLN</sequence>
<keyword evidence="12" id="KW-1185">Reference proteome</keyword>
<comment type="similarity">
    <text evidence="2">Belongs to the PC-esterase family. TBL subfamily.</text>
</comment>
<evidence type="ECO:0000313" key="11">
    <source>
        <dbReference type="EMBL" id="KAG6600130.1"/>
    </source>
</evidence>
<dbReference type="InterPro" id="IPR029962">
    <property type="entry name" value="TBL"/>
</dbReference>
<proteinExistence type="inferred from homology"/>
<evidence type="ECO:0000256" key="5">
    <source>
        <dbReference type="ARBA" id="ARBA00022989"/>
    </source>
</evidence>
<evidence type="ECO:0000259" key="10">
    <source>
        <dbReference type="Pfam" id="PF14416"/>
    </source>
</evidence>
<evidence type="ECO:0000256" key="7">
    <source>
        <dbReference type="SAM" id="MobiDB-lite"/>
    </source>
</evidence>
<dbReference type="PANTHER" id="PTHR32285:SF57">
    <property type="entry name" value="XYLOGLUCAN O-ACETYLTRANSFERASE 1"/>
    <property type="match status" value="1"/>
</dbReference>
<keyword evidence="4" id="KW-0735">Signal-anchor</keyword>
<feature type="region of interest" description="Disordered" evidence="7">
    <location>
        <begin position="189"/>
        <end position="208"/>
    </location>
</feature>
<keyword evidence="8" id="KW-0732">Signal</keyword>
<dbReference type="Proteomes" id="UP000685013">
    <property type="component" value="Chromosome 4"/>
</dbReference>
<dbReference type="InterPro" id="IPR025846">
    <property type="entry name" value="TBL_N"/>
</dbReference>
<dbReference type="AlphaFoldDB" id="A0AAV6NN09"/>
<dbReference type="EMBL" id="JAGKQH010000004">
    <property type="protein sequence ID" value="KAG6600130.1"/>
    <property type="molecule type" value="Genomic_DNA"/>
</dbReference>
<feature type="signal peptide" evidence="8">
    <location>
        <begin position="1"/>
        <end position="17"/>
    </location>
</feature>
<evidence type="ECO:0000256" key="3">
    <source>
        <dbReference type="ARBA" id="ARBA00022692"/>
    </source>
</evidence>
<evidence type="ECO:0000313" key="12">
    <source>
        <dbReference type="Proteomes" id="UP000685013"/>
    </source>
</evidence>
<dbReference type="Pfam" id="PF13839">
    <property type="entry name" value="PC-Esterase"/>
    <property type="match status" value="1"/>
</dbReference>
<feature type="domain" description="Trichome birefringence-like N-terminal" evidence="10">
    <location>
        <begin position="31"/>
        <end position="83"/>
    </location>
</feature>
<feature type="compositionally biased region" description="Polar residues" evidence="7">
    <location>
        <begin position="192"/>
        <end position="208"/>
    </location>
</feature>
<feature type="non-terminal residue" evidence="11">
    <location>
        <position position="1"/>
    </location>
</feature>
<gene>
    <name evidence="11" type="primary">AXY4</name>
    <name evidence="11" type="ORF">SDJN03_05363</name>
</gene>
<keyword evidence="3" id="KW-0812">Transmembrane</keyword>
<feature type="domain" description="Trichome birefringence-like C-terminal" evidence="9">
    <location>
        <begin position="84"/>
        <end position="168"/>
    </location>
</feature>
<evidence type="ECO:0000256" key="2">
    <source>
        <dbReference type="ARBA" id="ARBA00007727"/>
    </source>
</evidence>
<dbReference type="GO" id="GO:0005794">
    <property type="term" value="C:Golgi apparatus"/>
    <property type="evidence" value="ECO:0007669"/>
    <property type="project" value="TreeGrafter"/>
</dbReference>
<protein>
    <submittedName>
        <fullName evidence="11">Protein ALTERED XYLOGLUCAN 4</fullName>
    </submittedName>
</protein>
<keyword evidence="5" id="KW-1133">Transmembrane helix</keyword>
<name>A0AAV6NN09_9ROSI</name>
<comment type="subcellular location">
    <subcellularLocation>
        <location evidence="1">Membrane</location>
        <topology evidence="1">Single-pass membrane protein</topology>
    </subcellularLocation>
</comment>
<reference evidence="11 12" key="1">
    <citation type="journal article" date="2021" name="Hortic Res">
        <title>The domestication of Cucurbita argyrosperma as revealed by the genome of its wild relative.</title>
        <authorList>
            <person name="Barrera-Redondo J."/>
            <person name="Sanchez-de la Vega G."/>
            <person name="Aguirre-Liguori J.A."/>
            <person name="Castellanos-Morales G."/>
            <person name="Gutierrez-Guerrero Y.T."/>
            <person name="Aguirre-Dugua X."/>
            <person name="Aguirre-Planter E."/>
            <person name="Tenaillon M.I."/>
            <person name="Lira-Saade R."/>
            <person name="Eguiarte L.E."/>
        </authorList>
    </citation>
    <scope>NUCLEOTIDE SEQUENCE [LARGE SCALE GENOMIC DNA]</scope>
    <source>
        <strain evidence="11">JBR-2021</strain>
    </source>
</reference>
<dbReference type="GO" id="GO:0016020">
    <property type="term" value="C:membrane"/>
    <property type="evidence" value="ECO:0007669"/>
    <property type="project" value="UniProtKB-SubCell"/>
</dbReference>
<dbReference type="PANTHER" id="PTHR32285">
    <property type="entry name" value="PROTEIN TRICHOME BIREFRINGENCE-LIKE 9-RELATED"/>
    <property type="match status" value="1"/>
</dbReference>
<organism evidence="11 12">
    <name type="scientific">Cucurbita argyrosperma subsp. sororia</name>
    <dbReference type="NCBI Taxonomy" id="37648"/>
    <lineage>
        <taxon>Eukaryota</taxon>
        <taxon>Viridiplantae</taxon>
        <taxon>Streptophyta</taxon>
        <taxon>Embryophyta</taxon>
        <taxon>Tracheophyta</taxon>
        <taxon>Spermatophyta</taxon>
        <taxon>Magnoliopsida</taxon>
        <taxon>eudicotyledons</taxon>
        <taxon>Gunneridae</taxon>
        <taxon>Pentapetalae</taxon>
        <taxon>rosids</taxon>
        <taxon>fabids</taxon>
        <taxon>Cucurbitales</taxon>
        <taxon>Cucurbitaceae</taxon>
        <taxon>Cucurbiteae</taxon>
        <taxon>Cucurbita</taxon>
    </lineage>
</organism>
<evidence type="ECO:0000256" key="6">
    <source>
        <dbReference type="ARBA" id="ARBA00023136"/>
    </source>
</evidence>